<dbReference type="EnsemblBacteria" id="AAF12015">
    <property type="protein sequence ID" value="AAF12015"/>
    <property type="gene ID" value="DR_2472"/>
</dbReference>
<dbReference type="PANTHER" id="PTHR38447:SF1">
    <property type="entry name" value="RNA POLYMERASE-BINDING TRANSCRIPTION FACTOR CARD"/>
    <property type="match status" value="1"/>
</dbReference>
<gene>
    <name evidence="2" type="ordered locus">DR_2472</name>
</gene>
<evidence type="ECO:0000313" key="3">
    <source>
        <dbReference type="Proteomes" id="UP000002524"/>
    </source>
</evidence>
<dbReference type="AlphaFoldDB" id="Q9RRL6"/>
<dbReference type="PaxDb" id="243230-DR_2472"/>
<organism evidence="2 3">
    <name type="scientific">Deinococcus radiodurans (strain ATCC 13939 / DSM 20539 / JCM 16871 / CCUG 27074 / LMG 4051 / NBRC 15346 / NCIMB 9279 / VKM B-1422 / R1)</name>
    <dbReference type="NCBI Taxonomy" id="243230"/>
    <lineage>
        <taxon>Bacteria</taxon>
        <taxon>Thermotogati</taxon>
        <taxon>Deinococcota</taxon>
        <taxon>Deinococci</taxon>
        <taxon>Deinococcales</taxon>
        <taxon>Deinococcaceae</taxon>
        <taxon>Deinococcus</taxon>
    </lineage>
</organism>
<dbReference type="PATRIC" id="fig|243230.17.peg.2708"/>
<sequence length="169" mass="19192">MISMKQTAFRPGDRVVLPPYGLGIVSGTCQHTRSGEGCWYYQVDFPESGHLALVPTHSPDQAGLRPALRQRELRALRQALERGQLELARQCSSRQRQVNEVLRLGQPTQLALLIAELYRWQRQRPLPDLDRQALRQAIRLLQQEVSGLEDSQALAIRDFLLRATASLNE</sequence>
<dbReference type="InParanoid" id="Q9RRL6"/>
<dbReference type="InterPro" id="IPR048792">
    <property type="entry name" value="CarD_C"/>
</dbReference>
<proteinExistence type="predicted"/>
<keyword evidence="3" id="KW-1185">Reference proteome</keyword>
<name>Q9RRL6_DEIRA</name>
<dbReference type="Gene3D" id="1.20.58.1290">
    <property type="entry name" value="CarD-like, C-terminal domain"/>
    <property type="match status" value="1"/>
</dbReference>
<dbReference type="SUPFAM" id="SSF141259">
    <property type="entry name" value="CarD-like"/>
    <property type="match status" value="1"/>
</dbReference>
<dbReference type="InterPro" id="IPR003711">
    <property type="entry name" value="CarD-like/TRCF_RID"/>
</dbReference>
<dbReference type="PIR" id="E75270">
    <property type="entry name" value="E75270"/>
</dbReference>
<dbReference type="PANTHER" id="PTHR38447">
    <property type="entry name" value="TRANSCRIPTION FACTOR YDEB-RELATED"/>
    <property type="match status" value="1"/>
</dbReference>
<dbReference type="Pfam" id="PF21095">
    <property type="entry name" value="CarD_C"/>
    <property type="match status" value="1"/>
</dbReference>
<protein>
    <recommendedName>
        <fullName evidence="1">CarD-like/TRCF RNAP-interacting domain-containing protein</fullName>
    </recommendedName>
</protein>
<dbReference type="InterPro" id="IPR042215">
    <property type="entry name" value="CarD-like_C"/>
</dbReference>
<reference evidence="2 3" key="1">
    <citation type="journal article" date="1999" name="Science">
        <title>Genome sequence of the radioresistant bacterium Deinococcus radiodurans R1.</title>
        <authorList>
            <person name="White O."/>
            <person name="Eisen J.A."/>
            <person name="Heidelberg J.F."/>
            <person name="Hickey E.K."/>
            <person name="Peterson J.D."/>
            <person name="Dodson R.J."/>
            <person name="Haft D.H."/>
            <person name="Gwinn M.L."/>
            <person name="Nelson W.C."/>
            <person name="Richardson D.L."/>
            <person name="Moffat K.S."/>
            <person name="Qin H."/>
            <person name="Jiang L."/>
            <person name="Pamphile W."/>
            <person name="Crosby M."/>
            <person name="Shen M."/>
            <person name="Vamathevan J.J."/>
            <person name="Lam P."/>
            <person name="McDonald L."/>
            <person name="Utterback T."/>
            <person name="Zalewski C."/>
            <person name="Makarova K.S."/>
            <person name="Aravind L."/>
            <person name="Daly M.J."/>
            <person name="Minton K.W."/>
            <person name="Fleischmann R.D."/>
            <person name="Ketchum K.A."/>
            <person name="Nelson K.E."/>
            <person name="Salzberg S."/>
            <person name="Smith H.O."/>
            <person name="Venter J.C."/>
            <person name="Fraser C.M."/>
        </authorList>
    </citation>
    <scope>NUCLEOTIDE SEQUENCE [LARGE SCALE GENOMIC DNA]</scope>
    <source>
        <strain evidence="3">ATCC 13939 / DSM 20539 / JCM 16871 / LMG 4051 / NBRC 15346 / NCIMB 9279 / R1 / VKM B-1422</strain>
    </source>
</reference>
<dbReference type="Proteomes" id="UP000002524">
    <property type="component" value="Chromosome 1"/>
</dbReference>
<dbReference type="STRING" id="243230.DR_2472"/>
<dbReference type="EMBL" id="AE000513">
    <property type="protein sequence ID" value="AAF12015.1"/>
    <property type="molecule type" value="Genomic_DNA"/>
</dbReference>
<dbReference type="InterPro" id="IPR052531">
    <property type="entry name" value="CarD-like_regulator"/>
</dbReference>
<dbReference type="Pfam" id="PF02559">
    <property type="entry name" value="CarD_TRCF_RID"/>
    <property type="match status" value="1"/>
</dbReference>
<dbReference type="KEGG" id="dra:DR_2472"/>
<dbReference type="SMART" id="SM01058">
    <property type="entry name" value="CarD_TRCF"/>
    <property type="match status" value="1"/>
</dbReference>
<dbReference type="HOGENOM" id="CLU_048259_1_1_0"/>
<dbReference type="Gene3D" id="2.40.10.170">
    <property type="match status" value="1"/>
</dbReference>
<dbReference type="OrthoDB" id="66163at2"/>
<dbReference type="GO" id="GO:0009303">
    <property type="term" value="P:rRNA transcription"/>
    <property type="evidence" value="ECO:0000318"/>
    <property type="project" value="GO_Central"/>
</dbReference>
<feature type="domain" description="CarD-like/TRCF RNAP-interacting" evidence="1">
    <location>
        <begin position="8"/>
        <end position="118"/>
    </location>
</feature>
<evidence type="ECO:0000313" key="2">
    <source>
        <dbReference type="EMBL" id="AAF12015.1"/>
    </source>
</evidence>
<evidence type="ECO:0000259" key="1">
    <source>
        <dbReference type="SMART" id="SM01058"/>
    </source>
</evidence>
<accession>Q9RRL6</accession>
<dbReference type="eggNOG" id="COG1329">
    <property type="taxonomic scope" value="Bacteria"/>
</dbReference>
<dbReference type="InterPro" id="IPR036101">
    <property type="entry name" value="CarD-like/TRCF_RID_sf"/>
</dbReference>